<dbReference type="OrthoDB" id="9757552at2"/>
<dbReference type="RefSeq" id="WP_074955084.1">
    <property type="nucleotide sequence ID" value="NZ_BJXR01000031.1"/>
</dbReference>
<dbReference type="Pfam" id="PF20148">
    <property type="entry name" value="DUF6531"/>
    <property type="match status" value="1"/>
</dbReference>
<feature type="region of interest" description="Disordered" evidence="2">
    <location>
        <begin position="1316"/>
        <end position="1354"/>
    </location>
</feature>
<evidence type="ECO:0000256" key="1">
    <source>
        <dbReference type="ARBA" id="ARBA00022737"/>
    </source>
</evidence>
<evidence type="ECO:0000313" key="6">
    <source>
        <dbReference type="EMBL" id="SEU14922.1"/>
    </source>
</evidence>
<feature type="domain" description="Teneurin-like YD-shell" evidence="4">
    <location>
        <begin position="969"/>
        <end position="1220"/>
    </location>
</feature>
<dbReference type="Proteomes" id="UP000321514">
    <property type="component" value="Unassembled WGS sequence"/>
</dbReference>
<evidence type="ECO:0000313" key="5">
    <source>
        <dbReference type="EMBL" id="GEN09060.1"/>
    </source>
</evidence>
<dbReference type="PANTHER" id="PTHR32305:SF15">
    <property type="entry name" value="PROTEIN RHSA-RELATED"/>
    <property type="match status" value="1"/>
</dbReference>
<reference evidence="6 7" key="1">
    <citation type="submission" date="2016-10" db="EMBL/GenBank/DDBJ databases">
        <authorList>
            <person name="Varghese N."/>
            <person name="Submissions S."/>
        </authorList>
    </citation>
    <scope>NUCLEOTIDE SEQUENCE [LARGE SCALE GENOMIC DNA]</scope>
    <source>
        <strain evidence="6 7">DSM 16525</strain>
    </source>
</reference>
<evidence type="ECO:0000259" key="4">
    <source>
        <dbReference type="Pfam" id="PF25023"/>
    </source>
</evidence>
<dbReference type="Pfam" id="PF25023">
    <property type="entry name" value="TEN_YD-shell"/>
    <property type="match status" value="2"/>
</dbReference>
<dbReference type="PRINTS" id="PR00394">
    <property type="entry name" value="RHSPROTEIN"/>
</dbReference>
<dbReference type="InterPro" id="IPR050708">
    <property type="entry name" value="T6SS_VgrG/RHS"/>
</dbReference>
<keyword evidence="1" id="KW-0677">Repeat</keyword>
<evidence type="ECO:0000259" key="3">
    <source>
        <dbReference type="Pfam" id="PF20148"/>
    </source>
</evidence>
<dbReference type="Pfam" id="PF05593">
    <property type="entry name" value="RHS_repeat"/>
    <property type="match status" value="1"/>
</dbReference>
<protein>
    <submittedName>
        <fullName evidence="6">RHS repeat-associated core domain-containing protein</fullName>
    </submittedName>
    <submittedName>
        <fullName evidence="5">Type IV secretion protein Rhs</fullName>
    </submittedName>
</protein>
<evidence type="ECO:0000256" key="2">
    <source>
        <dbReference type="SAM" id="MobiDB-lite"/>
    </source>
</evidence>
<dbReference type="NCBIfam" id="TIGR01643">
    <property type="entry name" value="YD_repeat_2x"/>
    <property type="match status" value="7"/>
</dbReference>
<evidence type="ECO:0000313" key="7">
    <source>
        <dbReference type="Proteomes" id="UP000183760"/>
    </source>
</evidence>
<accession>A0A511T4H0</accession>
<dbReference type="InterPro" id="IPR056823">
    <property type="entry name" value="TEN-like_YD-shell"/>
</dbReference>
<dbReference type="InterPro" id="IPR031325">
    <property type="entry name" value="RHS_repeat"/>
</dbReference>
<sequence length="1392" mass="153815">MLQSSFFDPVVGLDIHIVLVPMPAPVPTPVPMPFVGWVFDPVGLAVGAAIGMATGGGPGLVMVNSLPVTNAGTNVTNLMTMPHLPVPGVAFAKGLPGNDAELFFGSHDVKLAGSLGVRLGEIAMSCSDPVRLPTSVVLAIPKGRPVLTIRPPVPDLQGIAMRLVMLGAMRLLRAAARGGARLFRALRAGQRNSGRWARVSGALRDAVDRIAPERFRDRLKRAVCFVTGHPVDVATGRVFTDNIDFELPGPLPLVFERVYSSSLSWRHGPLGHGWSHSLNQQVWLEPDKVVLLAEDGREIEFPTDRLPGRVIRGGQSIEDPTNRLTLRALGHFRWEVESADGVVREFARVPGGDTRRARLLNIRSRDAHHSIQLTYNAQGQLEWVRDCGGRMIGFTHDERGQLREVKLPSARGTGFSRHLSYDYSDSGDLVSVVDAAGHSWRFEYQGHLLVQERDRAGLNFYFQYDGLGAMARCVRTWGDGGIYDHVLSYDLQNRRTIVEDSLGAVSVYELDALGMVVKVVDPHGAVTRHEYDEDCGLLARETDALGHSLAMAYDKRGNIVSVTPADGATVQIKYDPRNLPVQATNVVGSTWEWSYDLEGHLTELVTPTGEWERWGWRGGVLVWADAPGEGRTTLEHDAQKNVILNRAPTGATTEYEYDGHGRVVQVKDPRGALTRLKYDVLGQLLQVELPSGVVREWAYDAQGNMLESRDSTRHIRYRYGHFHKVVVREEADARLRFGYDTEGQLTSIINEAGEVHTFTFNASGQLQDETGFDGRTRSYQHDELGRVTKRVLPSGRSSQFTYDAVGRLLAQQHSDGTAAEFTYRPDGALLLAKNEVSIVRFERDALGRVVREVQGEDAVSSRFDLQGERVLMETTLGGHLSVVRGGSGEVAALHYGGSSLDATPSVVCFERDVVGLEMARLLPGGVRVEWQRDVAGRFVGRRITRHTAGAPQRPLDSRTYQWRGEDQIAALIDSQRGPTGYVHDAQGRLVAQVTPRGTLHRAMDPVGNVFRTPSGSDRRYASGGRLEEAEGARYFHDEDGNLTERVEAGGSRWHYRWNGSGMLSEVERPDGLHVRFEYDAFARRTCKTLVRPGEDGSETVEREVRFIWDGHTLVHELSDDVGLTTWYFEPASFAPFAKEKDGRRWDVATDHLGTATEMYEEGRCVWSMRLDIWGEPSYEVGAPSDCPFRWPGQYWDEETGLSYNRSRYFEPANGRYLSPDRMGVLGGMALYGYALDPVLFDDPLAFDWNYRLVDANGDPYYYGRASDNDTPEGVARRHSGTVGKKNVRFVPGSDSLEPITPRGTGGSTVRGIEQLGIQSGGPGGKTTAIGRRGTNGGNVRGNNIRGVDPRHPRKRGFMQAGRTHLTRSGVTNASELSTLSRDEWAHGKKGCK</sequence>
<gene>
    <name evidence="5" type="ORF">MFU01_40970</name>
    <name evidence="6" type="ORF">SAMN05443572_105317</name>
</gene>
<feature type="domain" description="DUF6531" evidence="3">
    <location>
        <begin position="228"/>
        <end position="301"/>
    </location>
</feature>
<dbReference type="InterPro" id="IPR045351">
    <property type="entry name" value="DUF6531"/>
</dbReference>
<evidence type="ECO:0000313" key="8">
    <source>
        <dbReference type="Proteomes" id="UP000321514"/>
    </source>
</evidence>
<dbReference type="NCBIfam" id="TIGR03696">
    <property type="entry name" value="Rhs_assc_core"/>
    <property type="match status" value="1"/>
</dbReference>
<reference evidence="5 8" key="2">
    <citation type="submission" date="2019-07" db="EMBL/GenBank/DDBJ databases">
        <title>Whole genome shotgun sequence of Myxococcus fulvus NBRC 100333.</title>
        <authorList>
            <person name="Hosoyama A."/>
            <person name="Uohara A."/>
            <person name="Ohji S."/>
            <person name="Ichikawa N."/>
        </authorList>
    </citation>
    <scope>NUCLEOTIDE SEQUENCE [LARGE SCALE GENOMIC DNA]</scope>
    <source>
        <strain evidence="5 8">NBRC 100333</strain>
    </source>
</reference>
<dbReference type="Proteomes" id="UP000183760">
    <property type="component" value="Unassembled WGS sequence"/>
</dbReference>
<keyword evidence="7" id="KW-1185">Reference proteome</keyword>
<dbReference type="STRING" id="1334629.MFUL124B02_26800"/>
<dbReference type="EMBL" id="FOIB01000005">
    <property type="protein sequence ID" value="SEU14922.1"/>
    <property type="molecule type" value="Genomic_DNA"/>
</dbReference>
<dbReference type="EMBL" id="BJXR01000031">
    <property type="protein sequence ID" value="GEN09060.1"/>
    <property type="molecule type" value="Genomic_DNA"/>
</dbReference>
<dbReference type="Gene3D" id="2.180.10.10">
    <property type="entry name" value="RHS repeat-associated core"/>
    <property type="match status" value="3"/>
</dbReference>
<organism evidence="5 8">
    <name type="scientific">Myxococcus fulvus</name>
    <dbReference type="NCBI Taxonomy" id="33"/>
    <lineage>
        <taxon>Bacteria</taxon>
        <taxon>Pseudomonadati</taxon>
        <taxon>Myxococcota</taxon>
        <taxon>Myxococcia</taxon>
        <taxon>Myxococcales</taxon>
        <taxon>Cystobacterineae</taxon>
        <taxon>Myxococcaceae</taxon>
        <taxon>Myxococcus</taxon>
    </lineage>
</organism>
<comment type="caution">
    <text evidence="5">The sequence shown here is derived from an EMBL/GenBank/DDBJ whole genome shotgun (WGS) entry which is preliminary data.</text>
</comment>
<feature type="domain" description="Teneurin-like YD-shell" evidence="4">
    <location>
        <begin position="639"/>
        <end position="826"/>
    </location>
</feature>
<dbReference type="PANTHER" id="PTHR32305">
    <property type="match status" value="1"/>
</dbReference>
<dbReference type="CDD" id="cd14740">
    <property type="entry name" value="PAAR_4"/>
    <property type="match status" value="1"/>
</dbReference>
<dbReference type="InterPro" id="IPR022385">
    <property type="entry name" value="Rhs_assc_core"/>
</dbReference>
<proteinExistence type="predicted"/>
<dbReference type="InterPro" id="IPR006530">
    <property type="entry name" value="YD"/>
</dbReference>
<name>A0A511T4H0_MYXFU</name>